<accession>A0A9Y2JMA8</accession>
<dbReference type="SUPFAM" id="SSF46785">
    <property type="entry name" value="Winged helix' DNA-binding domain"/>
    <property type="match status" value="1"/>
</dbReference>
<gene>
    <name evidence="7" type="ORF">QRX60_45010</name>
</gene>
<keyword evidence="4" id="KW-0804">Transcription</keyword>
<dbReference type="GO" id="GO:0003677">
    <property type="term" value="F:DNA binding"/>
    <property type="evidence" value="ECO:0007669"/>
    <property type="project" value="UniProtKB-KW"/>
</dbReference>
<dbReference type="InterPro" id="IPR036388">
    <property type="entry name" value="WH-like_DNA-bd_sf"/>
</dbReference>
<proteinExistence type="inferred from homology"/>
<evidence type="ECO:0000313" key="7">
    <source>
        <dbReference type="EMBL" id="WIY01123.1"/>
    </source>
</evidence>
<dbReference type="Pfam" id="PF00126">
    <property type="entry name" value="HTH_1"/>
    <property type="match status" value="1"/>
</dbReference>
<dbReference type="KEGG" id="amog:QRX60_45010"/>
<keyword evidence="8" id="KW-1185">Reference proteome</keyword>
<keyword evidence="5" id="KW-0472">Membrane</keyword>
<evidence type="ECO:0000256" key="2">
    <source>
        <dbReference type="ARBA" id="ARBA00023015"/>
    </source>
</evidence>
<dbReference type="Pfam" id="PF03466">
    <property type="entry name" value="LysR_substrate"/>
    <property type="match status" value="1"/>
</dbReference>
<evidence type="ECO:0000256" key="5">
    <source>
        <dbReference type="SAM" id="Phobius"/>
    </source>
</evidence>
<dbReference type="InterPro" id="IPR005119">
    <property type="entry name" value="LysR_subst-bd"/>
</dbReference>
<comment type="similarity">
    <text evidence="1">Belongs to the LysR transcriptional regulatory family.</text>
</comment>
<feature type="domain" description="HTH lysR-type" evidence="6">
    <location>
        <begin position="1"/>
        <end position="58"/>
    </location>
</feature>
<keyword evidence="3" id="KW-0238">DNA-binding</keyword>
<reference evidence="7 8" key="1">
    <citation type="submission" date="2023-06" db="EMBL/GenBank/DDBJ databases">
        <authorList>
            <person name="Oyuntsetseg B."/>
            <person name="Kim S.B."/>
        </authorList>
    </citation>
    <scope>NUCLEOTIDE SEQUENCE [LARGE SCALE GENOMIC DNA]</scope>
    <source>
        <strain evidence="7 8">4-36</strain>
    </source>
</reference>
<protein>
    <submittedName>
        <fullName evidence="7">LysR substrate-binding domain-containing protein</fullName>
    </submittedName>
</protein>
<name>A0A9Y2JMA8_9PSEU</name>
<keyword evidence="5" id="KW-1133">Transmembrane helix</keyword>
<dbReference type="Gene3D" id="1.10.10.10">
    <property type="entry name" value="Winged helix-like DNA-binding domain superfamily/Winged helix DNA-binding domain"/>
    <property type="match status" value="1"/>
</dbReference>
<dbReference type="PANTHER" id="PTHR30346:SF0">
    <property type="entry name" value="HCA OPERON TRANSCRIPTIONAL ACTIVATOR HCAR"/>
    <property type="match status" value="1"/>
</dbReference>
<dbReference type="EMBL" id="CP127295">
    <property type="protein sequence ID" value="WIY01123.1"/>
    <property type="molecule type" value="Genomic_DNA"/>
</dbReference>
<keyword evidence="5" id="KW-0812">Transmembrane</keyword>
<dbReference type="PROSITE" id="PS50931">
    <property type="entry name" value="HTH_LYSR"/>
    <property type="match status" value="1"/>
</dbReference>
<dbReference type="InterPro" id="IPR000847">
    <property type="entry name" value="LysR_HTH_N"/>
</dbReference>
<evidence type="ECO:0000313" key="8">
    <source>
        <dbReference type="Proteomes" id="UP001239397"/>
    </source>
</evidence>
<dbReference type="InterPro" id="IPR036390">
    <property type="entry name" value="WH_DNA-bd_sf"/>
</dbReference>
<dbReference type="PRINTS" id="PR00039">
    <property type="entry name" value="HTHLYSR"/>
</dbReference>
<dbReference type="Gene3D" id="3.40.190.10">
    <property type="entry name" value="Periplasmic binding protein-like II"/>
    <property type="match status" value="2"/>
</dbReference>
<evidence type="ECO:0000256" key="3">
    <source>
        <dbReference type="ARBA" id="ARBA00023125"/>
    </source>
</evidence>
<dbReference type="RefSeq" id="WP_285997583.1">
    <property type="nucleotide sequence ID" value="NZ_CP127295.1"/>
</dbReference>
<dbReference type="GO" id="GO:0032993">
    <property type="term" value="C:protein-DNA complex"/>
    <property type="evidence" value="ECO:0007669"/>
    <property type="project" value="TreeGrafter"/>
</dbReference>
<organism evidence="7 8">
    <name type="scientific">Amycolatopsis mongoliensis</name>
    <dbReference type="NCBI Taxonomy" id="715475"/>
    <lineage>
        <taxon>Bacteria</taxon>
        <taxon>Bacillati</taxon>
        <taxon>Actinomycetota</taxon>
        <taxon>Actinomycetes</taxon>
        <taxon>Pseudonocardiales</taxon>
        <taxon>Pseudonocardiaceae</taxon>
        <taxon>Amycolatopsis</taxon>
    </lineage>
</organism>
<dbReference type="AlphaFoldDB" id="A0A9Y2JMA8"/>
<dbReference type="FunFam" id="1.10.10.10:FF:000001">
    <property type="entry name" value="LysR family transcriptional regulator"/>
    <property type="match status" value="1"/>
</dbReference>
<dbReference type="SUPFAM" id="SSF53850">
    <property type="entry name" value="Periplasmic binding protein-like II"/>
    <property type="match status" value="1"/>
</dbReference>
<evidence type="ECO:0000256" key="1">
    <source>
        <dbReference type="ARBA" id="ARBA00009437"/>
    </source>
</evidence>
<dbReference type="Proteomes" id="UP001239397">
    <property type="component" value="Chromosome"/>
</dbReference>
<sequence>MELRQLRYFVAVAETCHFSRAAAGLHIAQPALSQAIRQLEHELGATLLIRTTRRVSLTAAGEFFLVEIRRILESLDAGVRGVRKIADGWGGLVRLGLTGTAAHTHLPRIARTIRHSLPSIALEIHADLLTPAQCDRLRDGTLDLAVLRPPVIGDGIVARTFETEALAVALPAGHPFAVRSSVGLGELGGEEFIMYAAADSVVNSAVVRACQSAGFTPRKAHTAQGTAVLLALVAAGLGLAVLPAGVRAVPFEGAVFRDLDDVEPVELALAWRRGDDNPALTAVMTALDGELTAA</sequence>
<evidence type="ECO:0000259" key="6">
    <source>
        <dbReference type="PROSITE" id="PS50931"/>
    </source>
</evidence>
<evidence type="ECO:0000256" key="4">
    <source>
        <dbReference type="ARBA" id="ARBA00023163"/>
    </source>
</evidence>
<dbReference type="PANTHER" id="PTHR30346">
    <property type="entry name" value="TRANSCRIPTIONAL DUAL REGULATOR HCAR-RELATED"/>
    <property type="match status" value="1"/>
</dbReference>
<dbReference type="GO" id="GO:0003700">
    <property type="term" value="F:DNA-binding transcription factor activity"/>
    <property type="evidence" value="ECO:0007669"/>
    <property type="project" value="InterPro"/>
</dbReference>
<keyword evidence="2" id="KW-0805">Transcription regulation</keyword>
<feature type="transmembrane region" description="Helical" evidence="5">
    <location>
        <begin position="227"/>
        <end position="246"/>
    </location>
</feature>
<dbReference type="CDD" id="cd08414">
    <property type="entry name" value="PBP2_LTTR_aromatics_like"/>
    <property type="match status" value="1"/>
</dbReference>